<feature type="compositionally biased region" description="Basic and acidic residues" evidence="1">
    <location>
        <begin position="84"/>
        <end position="106"/>
    </location>
</feature>
<accession>A0AAV7VAQ4</accession>
<evidence type="ECO:0000313" key="3">
    <source>
        <dbReference type="Proteomes" id="UP001066276"/>
    </source>
</evidence>
<organism evidence="2 3">
    <name type="scientific">Pleurodeles waltl</name>
    <name type="common">Iberian ribbed newt</name>
    <dbReference type="NCBI Taxonomy" id="8319"/>
    <lineage>
        <taxon>Eukaryota</taxon>
        <taxon>Metazoa</taxon>
        <taxon>Chordata</taxon>
        <taxon>Craniata</taxon>
        <taxon>Vertebrata</taxon>
        <taxon>Euteleostomi</taxon>
        <taxon>Amphibia</taxon>
        <taxon>Batrachia</taxon>
        <taxon>Caudata</taxon>
        <taxon>Salamandroidea</taxon>
        <taxon>Salamandridae</taxon>
        <taxon>Pleurodelinae</taxon>
        <taxon>Pleurodeles</taxon>
    </lineage>
</organism>
<comment type="caution">
    <text evidence="2">The sequence shown here is derived from an EMBL/GenBank/DDBJ whole genome shotgun (WGS) entry which is preliminary data.</text>
</comment>
<gene>
    <name evidence="2" type="ORF">NDU88_002504</name>
</gene>
<feature type="compositionally biased region" description="Basic and acidic residues" evidence="1">
    <location>
        <begin position="27"/>
        <end position="58"/>
    </location>
</feature>
<proteinExistence type="predicted"/>
<evidence type="ECO:0000256" key="1">
    <source>
        <dbReference type="SAM" id="MobiDB-lite"/>
    </source>
</evidence>
<sequence length="106" mass="12260">MWPRAEEEEVGHISRVQCQEKSVSVGTKEEDRDAKEGEATNARDRHQESEEMEQDRGHPKQHSQEMQSFGIEAESCSSVVVGRDNPEEKNWREKTEEEKTLELATF</sequence>
<dbReference type="EMBL" id="JANPWB010000003">
    <property type="protein sequence ID" value="KAJ1198665.1"/>
    <property type="molecule type" value="Genomic_DNA"/>
</dbReference>
<dbReference type="Proteomes" id="UP001066276">
    <property type="component" value="Chromosome 2_1"/>
</dbReference>
<feature type="region of interest" description="Disordered" evidence="1">
    <location>
        <begin position="1"/>
        <end position="106"/>
    </location>
</feature>
<evidence type="ECO:0000313" key="2">
    <source>
        <dbReference type="EMBL" id="KAJ1198665.1"/>
    </source>
</evidence>
<reference evidence="2" key="1">
    <citation type="journal article" date="2022" name="bioRxiv">
        <title>Sequencing and chromosome-scale assembly of the giantPleurodeles waltlgenome.</title>
        <authorList>
            <person name="Brown T."/>
            <person name="Elewa A."/>
            <person name="Iarovenko S."/>
            <person name="Subramanian E."/>
            <person name="Araus A.J."/>
            <person name="Petzold A."/>
            <person name="Susuki M."/>
            <person name="Suzuki K.-i.T."/>
            <person name="Hayashi T."/>
            <person name="Toyoda A."/>
            <person name="Oliveira C."/>
            <person name="Osipova E."/>
            <person name="Leigh N.D."/>
            <person name="Simon A."/>
            <person name="Yun M.H."/>
        </authorList>
    </citation>
    <scope>NUCLEOTIDE SEQUENCE</scope>
    <source>
        <strain evidence="2">20211129_DDA</strain>
        <tissue evidence="2">Liver</tissue>
    </source>
</reference>
<dbReference type="AlphaFoldDB" id="A0AAV7VAQ4"/>
<protein>
    <submittedName>
        <fullName evidence="2">Uncharacterized protein</fullName>
    </submittedName>
</protein>
<feature type="compositionally biased region" description="Polar residues" evidence="1">
    <location>
        <begin position="16"/>
        <end position="25"/>
    </location>
</feature>
<name>A0AAV7VAQ4_PLEWA</name>
<keyword evidence="3" id="KW-1185">Reference proteome</keyword>